<dbReference type="InterPro" id="IPR011434">
    <property type="entry name" value="Ltp-like_HTH"/>
</dbReference>
<gene>
    <name evidence="2" type="ORF">NCTC3166_01190</name>
</gene>
<feature type="domain" description="Putative host cell surface-exposed lipoprotein Ltp-like HTH region" evidence="1">
    <location>
        <begin position="176"/>
        <end position="220"/>
    </location>
</feature>
<keyword evidence="3" id="KW-1185">Reference proteome</keyword>
<name>A0A3S4PY86_9STRE</name>
<dbReference type="InterPro" id="IPR036388">
    <property type="entry name" value="WH-like_DNA-bd_sf"/>
</dbReference>
<dbReference type="AlphaFoldDB" id="A0A3S4PY86"/>
<dbReference type="Proteomes" id="UP000270025">
    <property type="component" value="Chromosome"/>
</dbReference>
<reference evidence="2 3" key="1">
    <citation type="submission" date="2018-12" db="EMBL/GenBank/DDBJ databases">
        <authorList>
            <consortium name="Pathogen Informatics"/>
        </authorList>
    </citation>
    <scope>NUCLEOTIDE SEQUENCE [LARGE SCALE GENOMIC DNA]</scope>
    <source>
        <strain evidence="2 3">NCTC3166</strain>
    </source>
</reference>
<evidence type="ECO:0000313" key="2">
    <source>
        <dbReference type="EMBL" id="VED67368.1"/>
    </source>
</evidence>
<organism evidence="2 3">
    <name type="scientific">Streptococcus viridans</name>
    <dbReference type="NCBI Taxonomy" id="78535"/>
    <lineage>
        <taxon>Bacteria</taxon>
        <taxon>Bacillati</taxon>
        <taxon>Bacillota</taxon>
        <taxon>Bacilli</taxon>
        <taxon>Lactobacillales</taxon>
        <taxon>Streptococcaceae</taxon>
        <taxon>Streptococcus</taxon>
    </lineage>
</organism>
<dbReference type="RefSeq" id="WP_232011393.1">
    <property type="nucleotide sequence ID" value="NZ_LR134266.1"/>
</dbReference>
<evidence type="ECO:0000313" key="3">
    <source>
        <dbReference type="Proteomes" id="UP000270025"/>
    </source>
</evidence>
<dbReference type="EMBL" id="LR134266">
    <property type="protein sequence ID" value="VED67368.1"/>
    <property type="molecule type" value="Genomic_DNA"/>
</dbReference>
<accession>A0A3S4PY86</accession>
<dbReference type="KEGG" id="svf:NCTC3166_01190"/>
<protein>
    <submittedName>
        <fullName evidence="2">Host cell surface-exposed lipoprotein</fullName>
    </submittedName>
</protein>
<proteinExistence type="predicted"/>
<dbReference type="Gene3D" id="1.10.10.10">
    <property type="entry name" value="Winged helix-like DNA-binding domain superfamily/Winged helix DNA-binding domain"/>
    <property type="match status" value="2"/>
</dbReference>
<feature type="domain" description="Putative host cell surface-exposed lipoprotein Ltp-like HTH region" evidence="1">
    <location>
        <begin position="129"/>
        <end position="172"/>
    </location>
</feature>
<evidence type="ECO:0000259" key="1">
    <source>
        <dbReference type="Pfam" id="PF07553"/>
    </source>
</evidence>
<keyword evidence="2" id="KW-0449">Lipoprotein</keyword>
<sequence length="227" mass="26631">MMKKFLIFIFAIFVSLIGMFAIMYNSYIKAYENAHNHSSYSWTKETYPVEKYSNPFDEYNDNFELLFNLLVKKLFSPTLVEKEFKRAYETAKNLSADSPISMQAIKNKIKIYNYSEGANQYAVYKLNIDWKEQAVLAAKSLQKYRYSKEKLVEQLINVALFTQKEADYAVEQVNFDWKENAVKEAESYVNSGKISKEKLLEILVENKKFTQEEAEYAIEHAKIDLLD</sequence>
<dbReference type="Pfam" id="PF07553">
    <property type="entry name" value="Lipoprotein_Ltp"/>
    <property type="match status" value="2"/>
</dbReference>